<dbReference type="InterPro" id="IPR036249">
    <property type="entry name" value="Thioredoxin-like_sf"/>
</dbReference>
<dbReference type="InterPro" id="IPR050824">
    <property type="entry name" value="Thiol_disulfide_DsbA"/>
</dbReference>
<keyword evidence="6" id="KW-0676">Redox-active center</keyword>
<comment type="similarity">
    <text evidence="2">Belongs to the thioredoxin family. DsbA subfamily.</text>
</comment>
<evidence type="ECO:0000256" key="7">
    <source>
        <dbReference type="PIRNR" id="PIRNR001488"/>
    </source>
</evidence>
<reference evidence="10 11" key="1">
    <citation type="journal article" date="2003" name="J. Bacteriol.">
        <title>Complete genome sequence of the ammonia-oxidizing bacterium and obligate chemolithoautotroph Nitrosomonas europaea.</title>
        <authorList>
            <person name="Chain P."/>
            <person name="Lamerdin J."/>
            <person name="Larimer F."/>
            <person name="Regala W."/>
            <person name="Land M."/>
            <person name="Hauser L."/>
            <person name="Hooper A."/>
            <person name="Klotz M."/>
            <person name="Norton J."/>
            <person name="Sayavedra-Soto L."/>
            <person name="Arciero D."/>
            <person name="Hommes N."/>
            <person name="Whittaker M."/>
            <person name="Arp D."/>
        </authorList>
    </citation>
    <scope>NUCLEOTIDE SEQUENCE [LARGE SCALE GENOMIC DNA]</scope>
    <source>
        <strain evidence="11">ATCC 19718 / CIP 103999 / KCTC 2705 / NBRC 14298</strain>
    </source>
</reference>
<evidence type="ECO:0000259" key="9">
    <source>
        <dbReference type="PROSITE" id="PS51352"/>
    </source>
</evidence>
<dbReference type="GO" id="GO:0042597">
    <property type="term" value="C:periplasmic space"/>
    <property type="evidence" value="ECO:0007669"/>
    <property type="project" value="UniProtKB-SubCell"/>
</dbReference>
<dbReference type="Proteomes" id="UP000001416">
    <property type="component" value="Chromosome"/>
</dbReference>
<dbReference type="PROSITE" id="PS51352">
    <property type="entry name" value="THIOREDOXIN_2"/>
    <property type="match status" value="1"/>
</dbReference>
<dbReference type="HOGENOM" id="CLU_088255_1_0_4"/>
<dbReference type="eggNOG" id="COG1651">
    <property type="taxonomic scope" value="Bacteria"/>
</dbReference>
<feature type="disulfide bond" description="Redox-active" evidence="8">
    <location>
        <begin position="60"/>
        <end position="63"/>
    </location>
</feature>
<dbReference type="RefSeq" id="WP_011111001.1">
    <property type="nucleotide sequence ID" value="NC_004757.1"/>
</dbReference>
<dbReference type="Pfam" id="PF01323">
    <property type="entry name" value="DSBA"/>
    <property type="match status" value="1"/>
</dbReference>
<evidence type="ECO:0000256" key="8">
    <source>
        <dbReference type="PIRSR" id="PIRSR001488-1"/>
    </source>
</evidence>
<dbReference type="KEGG" id="neu:NE0366"/>
<evidence type="ECO:0000256" key="5">
    <source>
        <dbReference type="ARBA" id="ARBA00023157"/>
    </source>
</evidence>
<dbReference type="InterPro" id="IPR013766">
    <property type="entry name" value="Thioredoxin_domain"/>
</dbReference>
<dbReference type="EMBL" id="AL954747">
    <property type="protein sequence ID" value="CAD84277.1"/>
    <property type="molecule type" value="Genomic_DNA"/>
</dbReference>
<dbReference type="GO" id="GO:0015036">
    <property type="term" value="F:disulfide oxidoreductase activity"/>
    <property type="evidence" value="ECO:0007669"/>
    <property type="project" value="UniProtKB-ARBA"/>
</dbReference>
<keyword evidence="11" id="KW-1185">Reference proteome</keyword>
<feature type="domain" description="Thioredoxin" evidence="9">
    <location>
        <begin position="28"/>
        <end position="173"/>
    </location>
</feature>
<dbReference type="PhylomeDB" id="Q82XB9"/>
<dbReference type="Gene3D" id="3.40.30.10">
    <property type="entry name" value="Glutaredoxin"/>
    <property type="match status" value="1"/>
</dbReference>
<protein>
    <recommendedName>
        <fullName evidence="7">Thiol:disulfide interchange protein</fullName>
    </recommendedName>
</protein>
<evidence type="ECO:0000313" key="10">
    <source>
        <dbReference type="EMBL" id="CAD84277.1"/>
    </source>
</evidence>
<dbReference type="AlphaFoldDB" id="Q82XB9"/>
<evidence type="ECO:0000256" key="1">
    <source>
        <dbReference type="ARBA" id="ARBA00004418"/>
    </source>
</evidence>
<gene>
    <name evidence="10" type="primary">dsbA</name>
    <name evidence="10" type="ordered locus">NE0366</name>
</gene>
<dbReference type="STRING" id="228410.NE0366"/>
<dbReference type="CDD" id="cd03019">
    <property type="entry name" value="DsbA_DsbA"/>
    <property type="match status" value="1"/>
</dbReference>
<evidence type="ECO:0000313" key="11">
    <source>
        <dbReference type="Proteomes" id="UP000001416"/>
    </source>
</evidence>
<dbReference type="DNASU" id="1081297"/>
<keyword evidence="4 7" id="KW-0574">Periplasm</keyword>
<dbReference type="PIRSF" id="PIRSF001488">
    <property type="entry name" value="Tdi_protein"/>
    <property type="match status" value="1"/>
</dbReference>
<evidence type="ECO:0000256" key="2">
    <source>
        <dbReference type="ARBA" id="ARBA00005791"/>
    </source>
</evidence>
<dbReference type="PROSITE" id="PS00194">
    <property type="entry name" value="THIOREDOXIN_1"/>
    <property type="match status" value="1"/>
</dbReference>
<sequence>MTVRKMICFLLSFIVVNLAGVLIAHAEIVEGRDYTVLSAPQPTEGDSEHIEVIEFFWYGCPHCSDLHPHLSRWLENKPADVAFRFVPAILRNNWVPGAKTFYAMESLGLTQTLHDKVYHAIHREKTDLSKEATLFDWIGKQGVDRDKFIGAYNSFTVQNQANRSAQMIRQYKLTGVPALVVDGRYLTSGKAGGTPQDTISVLNQLIEKVREEKKSR</sequence>
<keyword evidence="3" id="KW-0732">Signal</keyword>
<evidence type="ECO:0000256" key="6">
    <source>
        <dbReference type="ARBA" id="ARBA00023284"/>
    </source>
</evidence>
<evidence type="ECO:0000256" key="3">
    <source>
        <dbReference type="ARBA" id="ARBA00022729"/>
    </source>
</evidence>
<dbReference type="InterPro" id="IPR023205">
    <property type="entry name" value="DsbA/DsbL"/>
</dbReference>
<dbReference type="GeneID" id="87103572"/>
<proteinExistence type="inferred from homology"/>
<accession>Q82XB9</accession>
<keyword evidence="5 7" id="KW-1015">Disulfide bond</keyword>
<dbReference type="OrthoDB" id="9784896at2"/>
<dbReference type="SUPFAM" id="SSF52833">
    <property type="entry name" value="Thioredoxin-like"/>
    <property type="match status" value="1"/>
</dbReference>
<dbReference type="PANTHER" id="PTHR35891:SF3">
    <property type="entry name" value="THIOL:DISULFIDE INTERCHANGE PROTEIN DSBL"/>
    <property type="match status" value="1"/>
</dbReference>
<dbReference type="PANTHER" id="PTHR35891">
    <property type="entry name" value="THIOL:DISULFIDE INTERCHANGE PROTEIN DSBA"/>
    <property type="match status" value="1"/>
</dbReference>
<organism evidence="10 11">
    <name type="scientific">Nitrosomonas europaea (strain ATCC 19718 / CIP 103999 / KCTC 2705 / NBRC 14298)</name>
    <dbReference type="NCBI Taxonomy" id="228410"/>
    <lineage>
        <taxon>Bacteria</taxon>
        <taxon>Pseudomonadati</taxon>
        <taxon>Pseudomonadota</taxon>
        <taxon>Betaproteobacteria</taxon>
        <taxon>Nitrosomonadales</taxon>
        <taxon>Nitrosomonadaceae</taxon>
        <taxon>Nitrosomonas</taxon>
    </lineage>
</organism>
<evidence type="ECO:0000256" key="4">
    <source>
        <dbReference type="ARBA" id="ARBA00022764"/>
    </source>
</evidence>
<dbReference type="InterPro" id="IPR001853">
    <property type="entry name" value="DSBA-like_thioredoxin_dom"/>
</dbReference>
<name>Q82XB9_NITEU</name>
<comment type="subcellular location">
    <subcellularLocation>
        <location evidence="1 7">Periplasm</location>
    </subcellularLocation>
</comment>
<dbReference type="InterPro" id="IPR017937">
    <property type="entry name" value="Thioredoxin_CS"/>
</dbReference>